<comment type="subcellular location">
    <subcellularLocation>
        <location evidence="1">Cell envelope</location>
    </subcellularLocation>
</comment>
<dbReference type="SUPFAM" id="SSF111369">
    <property type="entry name" value="HlyD-like secretion proteins"/>
    <property type="match status" value="1"/>
</dbReference>
<protein>
    <submittedName>
        <fullName evidence="5">Putative efflux pump membrane fusion protein</fullName>
    </submittedName>
</protein>
<name>A0A1P8WF23_9PLAN</name>
<feature type="transmembrane region" description="Helical" evidence="4">
    <location>
        <begin position="363"/>
        <end position="385"/>
    </location>
</feature>
<dbReference type="InterPro" id="IPR050465">
    <property type="entry name" value="UPF0194_transport"/>
</dbReference>
<feature type="transmembrane region" description="Helical" evidence="4">
    <location>
        <begin position="259"/>
        <end position="281"/>
    </location>
</feature>
<keyword evidence="4" id="KW-0812">Transmembrane</keyword>
<proteinExistence type="predicted"/>
<keyword evidence="6" id="KW-1185">Reference proteome</keyword>
<evidence type="ECO:0000256" key="3">
    <source>
        <dbReference type="SAM" id="Coils"/>
    </source>
</evidence>
<dbReference type="STRING" id="1891926.Fuma_02238"/>
<dbReference type="Proteomes" id="UP000187735">
    <property type="component" value="Chromosome"/>
</dbReference>
<keyword evidence="4" id="KW-0472">Membrane</keyword>
<evidence type="ECO:0000256" key="4">
    <source>
        <dbReference type="SAM" id="Phobius"/>
    </source>
</evidence>
<evidence type="ECO:0000313" key="5">
    <source>
        <dbReference type="EMBL" id="APZ92627.1"/>
    </source>
</evidence>
<dbReference type="PANTHER" id="PTHR32347">
    <property type="entry name" value="EFFLUX SYSTEM COMPONENT YKNX-RELATED"/>
    <property type="match status" value="1"/>
</dbReference>
<feature type="transmembrane region" description="Helical" evidence="4">
    <location>
        <begin position="431"/>
        <end position="451"/>
    </location>
</feature>
<feature type="transmembrane region" description="Helical" evidence="4">
    <location>
        <begin position="156"/>
        <end position="180"/>
    </location>
</feature>
<dbReference type="RefSeq" id="WP_077024228.1">
    <property type="nucleotide sequence ID" value="NZ_CP017641.1"/>
</dbReference>
<dbReference type="PANTHER" id="PTHR32347:SF23">
    <property type="entry name" value="BLL5650 PROTEIN"/>
    <property type="match status" value="1"/>
</dbReference>
<keyword evidence="4" id="KW-1133">Transmembrane helix</keyword>
<dbReference type="Gene3D" id="2.40.50.100">
    <property type="match status" value="1"/>
</dbReference>
<feature type="coiled-coil region" evidence="3">
    <location>
        <begin position="497"/>
        <end position="556"/>
    </location>
</feature>
<evidence type="ECO:0000256" key="1">
    <source>
        <dbReference type="ARBA" id="ARBA00004196"/>
    </source>
</evidence>
<dbReference type="EMBL" id="CP017641">
    <property type="protein sequence ID" value="APZ92627.1"/>
    <property type="molecule type" value="Genomic_DNA"/>
</dbReference>
<sequence>MTTPQPTANTPADPLAQARELTVTLRSDLKVSRQVYQGHPVYVIHDPVSFRTHRLSVFQYRVLAAIDPAIKLDENFKSLVAKQEFHQDEEQIYFELITSFARLGLIVLPQSNGAKLFDQHNKVRAMKRRGKFLSALFLQIPLVNPDRFLTRTVGRVSWLFTKAFLAVWLVAMALTGFVIVSRFGDLVQPLNGILATKNLPFLWGSFVLLKIWHELGHGYACKTFGGFVPEMGTILIAGTPAAYVDATSAWSFPERRRRLAVMCGGMFFESLIFIPAVFVWAFSSSPMLASCAYQLFIMAGLVTLLFNANPLMKFDGYFILSELIGIQNLRPKSDAQIKGMLTSTLLGIKRPASNDSLLTKGMLVVYGISATIYKFFLIISIAVVVAMKFPIVGLALAAFHVITSVGFGAIKMAGYLLKSKETEPVRGRARLLAAVVLIGLPIAACVVPFPFGVVTQGIVGAEVEHFVNVDSPGEFQTPLVEAGQQVTAEAPLATLKNDRLQEELSVARASLKEAILRWEVTQEVDRSEAAQHKATVKELQQQVEETARQVHKLTLSAPDDGKVVRLLSRTDQGRFLREGTPLAVVVRGKPLLRTWVNEDQLGSIQREAGTEVTFRVPGRSTTTYTGKIVSVEPAAEGVFDQLALTYIGGGEILIDPTTRRPLEPVFQIDIEPTQDILKLTEHGARIHLNLPRRYESVAAWTVRKCMRFVNKLLVT</sequence>
<organism evidence="5 6">
    <name type="scientific">Fuerstiella marisgermanici</name>
    <dbReference type="NCBI Taxonomy" id="1891926"/>
    <lineage>
        <taxon>Bacteria</taxon>
        <taxon>Pseudomonadati</taxon>
        <taxon>Planctomycetota</taxon>
        <taxon>Planctomycetia</taxon>
        <taxon>Planctomycetales</taxon>
        <taxon>Planctomycetaceae</taxon>
        <taxon>Fuerstiella</taxon>
    </lineage>
</organism>
<dbReference type="GO" id="GO:0030313">
    <property type="term" value="C:cell envelope"/>
    <property type="evidence" value="ECO:0007669"/>
    <property type="project" value="UniProtKB-SubCell"/>
</dbReference>
<dbReference type="KEGG" id="fmr:Fuma_02238"/>
<dbReference type="OrthoDB" id="9759690at2"/>
<feature type="transmembrane region" description="Helical" evidence="4">
    <location>
        <begin position="287"/>
        <end position="306"/>
    </location>
</feature>
<gene>
    <name evidence="5" type="ORF">Fuma_02238</name>
</gene>
<dbReference type="AlphaFoldDB" id="A0A1P8WF23"/>
<feature type="transmembrane region" description="Helical" evidence="4">
    <location>
        <begin position="391"/>
        <end position="410"/>
    </location>
</feature>
<evidence type="ECO:0000256" key="2">
    <source>
        <dbReference type="ARBA" id="ARBA00023054"/>
    </source>
</evidence>
<evidence type="ECO:0000313" key="6">
    <source>
        <dbReference type="Proteomes" id="UP000187735"/>
    </source>
</evidence>
<reference evidence="5 6" key="1">
    <citation type="journal article" date="2016" name="Front. Microbiol.">
        <title>Fuerstia marisgermanicae gen. nov., sp. nov., an Unusual Member of the Phylum Planctomycetes from the German Wadden Sea.</title>
        <authorList>
            <person name="Kohn T."/>
            <person name="Heuer A."/>
            <person name="Jogler M."/>
            <person name="Vollmers J."/>
            <person name="Boedeker C."/>
            <person name="Bunk B."/>
            <person name="Rast P."/>
            <person name="Borchert D."/>
            <person name="Glockner I."/>
            <person name="Freese H.M."/>
            <person name="Klenk H.P."/>
            <person name="Overmann J."/>
            <person name="Kaster A.K."/>
            <person name="Rohde M."/>
            <person name="Wiegand S."/>
            <person name="Jogler C."/>
        </authorList>
    </citation>
    <scope>NUCLEOTIDE SEQUENCE [LARGE SCALE GENOMIC DNA]</scope>
    <source>
        <strain evidence="5 6">NH11</strain>
    </source>
</reference>
<keyword evidence="2 3" id="KW-0175">Coiled coil</keyword>
<accession>A0A1P8WF23</accession>